<dbReference type="PANTHER" id="PTHR30036:SF7">
    <property type="entry name" value="ABC TRANSPORTER PERIPLASMIC-BINDING PROTEIN YPHF"/>
    <property type="match status" value="1"/>
</dbReference>
<dbReference type="InterPro" id="IPR025997">
    <property type="entry name" value="SBP_2_dom"/>
</dbReference>
<feature type="signal peptide" evidence="4">
    <location>
        <begin position="1"/>
        <end position="24"/>
    </location>
</feature>
<comment type="subcellular location">
    <subcellularLocation>
        <location evidence="1">Cell envelope</location>
    </subcellularLocation>
</comment>
<feature type="chain" id="PRO_5039694633" evidence="4">
    <location>
        <begin position="25"/>
        <end position="391"/>
    </location>
</feature>
<dbReference type="Proteomes" id="UP000460221">
    <property type="component" value="Unassembled WGS sequence"/>
</dbReference>
<keyword evidence="4" id="KW-0732">Signal</keyword>
<comment type="caution">
    <text evidence="6">The sequence shown here is derived from an EMBL/GenBank/DDBJ whole genome shotgun (WGS) entry which is preliminary data.</text>
</comment>
<dbReference type="GO" id="GO:0030288">
    <property type="term" value="C:outer membrane-bounded periplasmic space"/>
    <property type="evidence" value="ECO:0007669"/>
    <property type="project" value="TreeGrafter"/>
</dbReference>
<dbReference type="PROSITE" id="PS51257">
    <property type="entry name" value="PROKAR_LIPOPROTEIN"/>
    <property type="match status" value="1"/>
</dbReference>
<evidence type="ECO:0000313" key="7">
    <source>
        <dbReference type="Proteomes" id="UP000460221"/>
    </source>
</evidence>
<proteinExistence type="inferred from homology"/>
<keyword evidence="7" id="KW-1185">Reference proteome</keyword>
<dbReference type="Pfam" id="PF13407">
    <property type="entry name" value="Peripla_BP_4"/>
    <property type="match status" value="1"/>
</dbReference>
<evidence type="ECO:0000256" key="3">
    <source>
        <dbReference type="SAM" id="MobiDB-lite"/>
    </source>
</evidence>
<evidence type="ECO:0000256" key="4">
    <source>
        <dbReference type="SAM" id="SignalP"/>
    </source>
</evidence>
<dbReference type="InterPro" id="IPR050555">
    <property type="entry name" value="Bact_Solute-Bind_Prot2"/>
</dbReference>
<reference evidence="6 7" key="1">
    <citation type="submission" date="2019-11" db="EMBL/GenBank/DDBJ databases">
        <authorList>
            <person name="Jiang L.-Q."/>
        </authorList>
    </citation>
    <scope>NUCLEOTIDE SEQUENCE [LARGE SCALE GENOMIC DNA]</scope>
    <source>
        <strain evidence="6 7">YIM 132087</strain>
    </source>
</reference>
<evidence type="ECO:0000259" key="5">
    <source>
        <dbReference type="Pfam" id="PF13407"/>
    </source>
</evidence>
<feature type="domain" description="Periplasmic binding protein" evidence="5">
    <location>
        <begin position="122"/>
        <end position="351"/>
    </location>
</feature>
<feature type="region of interest" description="Disordered" evidence="3">
    <location>
        <begin position="30"/>
        <end position="65"/>
    </location>
</feature>
<dbReference type="RefSeq" id="WP_154766598.1">
    <property type="nucleotide sequence ID" value="NZ_WLYK01000001.1"/>
</dbReference>
<gene>
    <name evidence="6" type="ORF">GIS00_01165</name>
</gene>
<sequence>MKHRRSTRALIACGIAALVLSGCGGTSDSGGSSASTAATSPAGQTTPSSASAGGSGSSSPTSASGTDAATVFAEFATRPTSIGMTEPITAPIPTGKTIGFIDCGASICKQEAQIMGEAGQILGWTIKPYLTDGSVQQVQNAFQQALNDNVDGLVYAGTPQSAVAKYLKEAEDKGVKVVSIATSEGATNGVLNVIAGPETEDPGKVWASFIGADSGGTGKALYATIPDFPINLARDASLEKNMPLLCPGCSYETINISFTQSGKDAPSLITSYLRSHPDVKYVIQATDFLGIGLPAALKAAGLNDIKIIGLGPDTVNLGYIAAGQQAMSVYFPLFEDTFAAADALARAFAGQPQVAWQPPVWALTKENLPSTDTLFPVVVDYKEQFSKIWGK</sequence>
<dbReference type="Gene3D" id="3.40.50.2300">
    <property type="match status" value="2"/>
</dbReference>
<evidence type="ECO:0000256" key="2">
    <source>
        <dbReference type="ARBA" id="ARBA00007639"/>
    </source>
</evidence>
<organism evidence="6 7">
    <name type="scientific">Nakamurella alba</name>
    <dbReference type="NCBI Taxonomy" id="2665158"/>
    <lineage>
        <taxon>Bacteria</taxon>
        <taxon>Bacillati</taxon>
        <taxon>Actinomycetota</taxon>
        <taxon>Actinomycetes</taxon>
        <taxon>Nakamurellales</taxon>
        <taxon>Nakamurellaceae</taxon>
        <taxon>Nakamurella</taxon>
    </lineage>
</organism>
<accession>A0A7K1FI43</accession>
<dbReference type="AlphaFoldDB" id="A0A7K1FI43"/>
<comment type="similarity">
    <text evidence="2">Belongs to the bacterial solute-binding protein 2 family.</text>
</comment>
<evidence type="ECO:0000256" key="1">
    <source>
        <dbReference type="ARBA" id="ARBA00004196"/>
    </source>
</evidence>
<dbReference type="PANTHER" id="PTHR30036">
    <property type="entry name" value="D-XYLOSE-BINDING PERIPLASMIC PROTEIN"/>
    <property type="match status" value="1"/>
</dbReference>
<dbReference type="EMBL" id="WLYK01000001">
    <property type="protein sequence ID" value="MTD12554.1"/>
    <property type="molecule type" value="Genomic_DNA"/>
</dbReference>
<dbReference type="GO" id="GO:0030246">
    <property type="term" value="F:carbohydrate binding"/>
    <property type="evidence" value="ECO:0007669"/>
    <property type="project" value="TreeGrafter"/>
</dbReference>
<evidence type="ECO:0000313" key="6">
    <source>
        <dbReference type="EMBL" id="MTD12554.1"/>
    </source>
</evidence>
<dbReference type="InterPro" id="IPR028082">
    <property type="entry name" value="Peripla_BP_I"/>
</dbReference>
<protein>
    <submittedName>
        <fullName evidence="6">Substrate-binding domain-containing protein</fullName>
    </submittedName>
</protein>
<name>A0A7K1FI43_9ACTN</name>
<dbReference type="SUPFAM" id="SSF53822">
    <property type="entry name" value="Periplasmic binding protein-like I"/>
    <property type="match status" value="1"/>
</dbReference>